<evidence type="ECO:0000259" key="2">
    <source>
        <dbReference type="PROSITE" id="PS50851"/>
    </source>
</evidence>
<sequence length="361" mass="37318">MTDDDERMDRARRIREMREGSRPDDEAQDDDRTDADDDSADATADESAAAEPDEVPEGDAGSDEVPEGDAGSDEVPEGDAESGEPAVDEPGEPDGAAETEADGGPDATDDGGDSTEGGADPAADDEPSETGPSADEAAEAVANLDIDEEAVGGGGGDDGDGTIHIPGADVGDVDVDVAEMARQAGLSSGGSASGDGEPADGTEAAEMGIGAAGRAAAEQETGEETRVLEFALGDEQYCLDIEYVEEIVKRETVTRVPNTPDCVEGVVDLRGQITTILDPKVLLDIDQAGSKDLIVVFDPEAFDDQGAVGWVVDDVNQVTPITEEEVNDSPVDQDHINGVVDRDGDFVIWTTPELDLDEVAG</sequence>
<dbReference type="SUPFAM" id="SSF50341">
    <property type="entry name" value="CheW-like"/>
    <property type="match status" value="1"/>
</dbReference>
<dbReference type="GO" id="GO:0005829">
    <property type="term" value="C:cytosol"/>
    <property type="evidence" value="ECO:0007669"/>
    <property type="project" value="TreeGrafter"/>
</dbReference>
<dbReference type="PANTHER" id="PTHR22617:SF23">
    <property type="entry name" value="CHEMOTAXIS PROTEIN CHEW"/>
    <property type="match status" value="1"/>
</dbReference>
<feature type="compositionally biased region" description="Acidic residues" evidence="1">
    <location>
        <begin position="51"/>
        <end position="113"/>
    </location>
</feature>
<dbReference type="Pfam" id="PF01584">
    <property type="entry name" value="CheW"/>
    <property type="match status" value="1"/>
</dbReference>
<feature type="compositionally biased region" description="Acidic residues" evidence="1">
    <location>
        <begin position="26"/>
        <end position="44"/>
    </location>
</feature>
<feature type="region of interest" description="Disordered" evidence="1">
    <location>
        <begin position="184"/>
        <end position="203"/>
    </location>
</feature>
<protein>
    <submittedName>
        <fullName evidence="3">Chemotaxis protein CheW</fullName>
    </submittedName>
</protein>
<dbReference type="InterPro" id="IPR036061">
    <property type="entry name" value="CheW-like_dom_sf"/>
</dbReference>
<proteinExistence type="predicted"/>
<dbReference type="PANTHER" id="PTHR22617">
    <property type="entry name" value="CHEMOTAXIS SENSOR HISTIDINE KINASE-RELATED"/>
    <property type="match status" value="1"/>
</dbReference>
<feature type="domain" description="CheW-like" evidence="2">
    <location>
        <begin position="224"/>
        <end position="361"/>
    </location>
</feature>
<dbReference type="InterPro" id="IPR002545">
    <property type="entry name" value="CheW-lke_dom"/>
</dbReference>
<gene>
    <name evidence="3" type="ORF">HZS55_10370</name>
</gene>
<evidence type="ECO:0000256" key="1">
    <source>
        <dbReference type="SAM" id="MobiDB-lite"/>
    </source>
</evidence>
<evidence type="ECO:0000313" key="4">
    <source>
        <dbReference type="Proteomes" id="UP000509667"/>
    </source>
</evidence>
<dbReference type="AlphaFoldDB" id="A0A7D5P2U2"/>
<keyword evidence="4" id="KW-1185">Reference proteome</keyword>
<feature type="compositionally biased region" description="Basic and acidic residues" evidence="1">
    <location>
        <begin position="7"/>
        <end position="25"/>
    </location>
</feature>
<reference evidence="3 4" key="1">
    <citation type="submission" date="2020-07" db="EMBL/GenBank/DDBJ databases">
        <title>Halosimplex pelagicum sp. nov. and Halosimplex rubrum sp. nov., isolated from salted brown alga Laminaria, and emended description of the genus Halosimplex.</title>
        <authorList>
            <person name="Cui H."/>
        </authorList>
    </citation>
    <scope>NUCLEOTIDE SEQUENCE [LARGE SCALE GENOMIC DNA]</scope>
    <source>
        <strain evidence="3 4">R27</strain>
    </source>
</reference>
<dbReference type="OrthoDB" id="115049at2157"/>
<organism evidence="3 4">
    <name type="scientific">Halosimplex rubrum</name>
    <dbReference type="NCBI Taxonomy" id="869889"/>
    <lineage>
        <taxon>Archaea</taxon>
        <taxon>Methanobacteriati</taxon>
        <taxon>Methanobacteriota</taxon>
        <taxon>Stenosarchaea group</taxon>
        <taxon>Halobacteria</taxon>
        <taxon>Halobacteriales</taxon>
        <taxon>Haloarculaceae</taxon>
        <taxon>Halosimplex</taxon>
    </lineage>
</organism>
<dbReference type="Gene3D" id="2.40.50.180">
    <property type="entry name" value="CheA-289, Domain 4"/>
    <property type="match status" value="1"/>
</dbReference>
<dbReference type="SMART" id="SM00260">
    <property type="entry name" value="CheW"/>
    <property type="match status" value="1"/>
</dbReference>
<dbReference type="EMBL" id="CP058910">
    <property type="protein sequence ID" value="QLH77681.1"/>
    <property type="molecule type" value="Genomic_DNA"/>
</dbReference>
<dbReference type="GO" id="GO:0006935">
    <property type="term" value="P:chemotaxis"/>
    <property type="evidence" value="ECO:0007669"/>
    <property type="project" value="InterPro"/>
</dbReference>
<dbReference type="Gene3D" id="2.30.30.40">
    <property type="entry name" value="SH3 Domains"/>
    <property type="match status" value="1"/>
</dbReference>
<name>A0A7D5P2U2_9EURY</name>
<feature type="region of interest" description="Disordered" evidence="1">
    <location>
        <begin position="1"/>
        <end position="169"/>
    </location>
</feature>
<dbReference type="PROSITE" id="PS50851">
    <property type="entry name" value="CHEW"/>
    <property type="match status" value="1"/>
</dbReference>
<evidence type="ECO:0000313" key="3">
    <source>
        <dbReference type="EMBL" id="QLH77681.1"/>
    </source>
</evidence>
<dbReference type="GO" id="GO:0007165">
    <property type="term" value="P:signal transduction"/>
    <property type="evidence" value="ECO:0007669"/>
    <property type="project" value="InterPro"/>
</dbReference>
<dbReference type="RefSeq" id="WP_179911602.1">
    <property type="nucleotide sequence ID" value="NZ_CP058910.1"/>
</dbReference>
<dbReference type="KEGG" id="hrr:HZS55_10370"/>
<accession>A0A7D5P2U2</accession>
<dbReference type="Proteomes" id="UP000509667">
    <property type="component" value="Chromosome"/>
</dbReference>
<dbReference type="GeneID" id="56078271"/>
<dbReference type="InterPro" id="IPR039315">
    <property type="entry name" value="CheW"/>
</dbReference>